<proteinExistence type="inferred from homology"/>
<comment type="function">
    <text evidence="1">May be involved in a process influencing telomere capping.</text>
</comment>
<dbReference type="PANTHER" id="PTHR41391:SF1">
    <property type="entry name" value="RESTRICTION OF TELOMERE CAPPING PROTEIN 4"/>
    <property type="match status" value="1"/>
</dbReference>
<dbReference type="AlphaFoldDB" id="A0A5C2SKJ8"/>
<dbReference type="OrthoDB" id="128308at2759"/>
<sequence length="809" mass="88924">MDETPRPSRPAPRPVKKGARSSLGKSQTVPDLGVHSSQEKSQPLSRSQTVQEFIHISSDESDVPRTDARRVAKGKGRAKADDPFACLSPLSSHTRDKSKDRTDPIGDLSPLTSPSRKKCKDPLSSFPMPSPLSSPGSRRSSSSPNARRKRSSQQKRVAMSSSDDDDDKPSHRTLRPFPMETQVLASLRASSLVSKKATVDSDGEAVTGMYGKRRQRESERFSFDGNSDSDDDMFLDPSVDPKTLCPWCDERLPDEPTPHLRALISATKRVSRPEDRLTNPLGLRAPPAAFVGVCQRHRFERDWIPRARQKGWPTKIAWDRLADRVIRLEATLQAIVEDVDEDFAPSMTHGSCSRRLRKENEFWQEVVKNVRKQGSRQATGVRGQFLHFNKTQPGYYGELGYVIIHQTLCDLFPPSEFHPDATLPLTPADFITQVLVPETAVHLIMKDLSLPRDKAIQTLRESVEYGVAMFPADDGEGDLTSGASGASRIGKLGATEQMFMDRARARRKELEEEERREEEELAKARDASKLKPCPRVKGKASEIATDVESAGPTSSPPSGGFTKRKSRAGSVSRGRPAGRGPGPGSIVIELSSDTGSEAAGPSKRRKKTADVWSGAETEVTPTDENTPKAVKVKPRPRPRRRSASATSSIQGGDDARSDTLDSDPEVPPPHTSRSMPFGRQDETTGVETGIHARGIPEATPRAKPKVQRSDARSILPVPPEAGTSKPKTPLEIARERHKQSSARMTSTYRPKRTHDWQPNLRSGNIVSLDSTDDDLDVPTSKASTAKAGDFRWLLDDSSQSRPSSPSTSH</sequence>
<feature type="region of interest" description="Disordered" evidence="8">
    <location>
        <begin position="504"/>
        <end position="788"/>
    </location>
</feature>
<feature type="compositionally biased region" description="Low complexity" evidence="8">
    <location>
        <begin position="124"/>
        <end position="145"/>
    </location>
</feature>
<dbReference type="EMBL" id="ML122254">
    <property type="protein sequence ID" value="RPD64160.1"/>
    <property type="molecule type" value="Genomic_DNA"/>
</dbReference>
<evidence type="ECO:0000256" key="3">
    <source>
        <dbReference type="ARBA" id="ARBA00004496"/>
    </source>
</evidence>
<feature type="domain" description="Restriction of telomere capping protein 4 C-terminal" evidence="9">
    <location>
        <begin position="335"/>
        <end position="472"/>
    </location>
</feature>
<evidence type="ECO:0000256" key="1">
    <source>
        <dbReference type="ARBA" id="ARBA00002738"/>
    </source>
</evidence>
<keyword evidence="11" id="KW-1185">Reference proteome</keyword>
<feature type="region of interest" description="Disordered" evidence="8">
    <location>
        <begin position="206"/>
        <end position="232"/>
    </location>
</feature>
<dbReference type="GO" id="GO:0005737">
    <property type="term" value="C:cytoplasm"/>
    <property type="evidence" value="ECO:0007669"/>
    <property type="project" value="UniProtKB-SubCell"/>
</dbReference>
<evidence type="ECO:0000313" key="10">
    <source>
        <dbReference type="EMBL" id="RPD64160.1"/>
    </source>
</evidence>
<feature type="compositionally biased region" description="Basic residues" evidence="8">
    <location>
        <begin position="630"/>
        <end position="642"/>
    </location>
</feature>
<evidence type="ECO:0000256" key="8">
    <source>
        <dbReference type="SAM" id="MobiDB-lite"/>
    </source>
</evidence>
<dbReference type="Proteomes" id="UP000313359">
    <property type="component" value="Unassembled WGS sequence"/>
</dbReference>
<accession>A0A5C2SKJ8</accession>
<evidence type="ECO:0000256" key="4">
    <source>
        <dbReference type="ARBA" id="ARBA00009461"/>
    </source>
</evidence>
<name>A0A5C2SKJ8_9APHY</name>
<evidence type="ECO:0000256" key="2">
    <source>
        <dbReference type="ARBA" id="ARBA00004123"/>
    </source>
</evidence>
<dbReference type="SMART" id="SM01312">
    <property type="entry name" value="RTC4"/>
    <property type="match status" value="1"/>
</dbReference>
<feature type="compositionally biased region" description="Acidic residues" evidence="8">
    <location>
        <begin position="511"/>
        <end position="520"/>
    </location>
</feature>
<gene>
    <name evidence="10" type="ORF">L227DRAFT_319811</name>
</gene>
<keyword evidence="7" id="KW-0539">Nucleus</keyword>
<dbReference type="PANTHER" id="PTHR41391">
    <property type="entry name" value="RESTRICTION OF TELOMERE CAPPING PROTEIN 4"/>
    <property type="match status" value="1"/>
</dbReference>
<protein>
    <recommendedName>
        <fullName evidence="5">Restriction of telomere capping protein 4</fullName>
    </recommendedName>
</protein>
<evidence type="ECO:0000259" key="9">
    <source>
        <dbReference type="SMART" id="SM01312"/>
    </source>
</evidence>
<feature type="compositionally biased region" description="Basic and acidic residues" evidence="8">
    <location>
        <begin position="93"/>
        <end position="104"/>
    </location>
</feature>
<evidence type="ECO:0000313" key="11">
    <source>
        <dbReference type="Proteomes" id="UP000313359"/>
    </source>
</evidence>
<dbReference type="STRING" id="1328759.A0A5C2SKJ8"/>
<evidence type="ECO:0000256" key="5">
    <source>
        <dbReference type="ARBA" id="ARBA00015162"/>
    </source>
</evidence>
<feature type="region of interest" description="Disordered" evidence="8">
    <location>
        <begin position="1"/>
        <end position="179"/>
    </location>
</feature>
<feature type="compositionally biased region" description="Low complexity" evidence="8">
    <location>
        <begin position="551"/>
        <end position="560"/>
    </location>
</feature>
<comment type="subcellular location">
    <subcellularLocation>
        <location evidence="3">Cytoplasm</location>
    </subcellularLocation>
    <subcellularLocation>
        <location evidence="2">Nucleus</location>
    </subcellularLocation>
</comment>
<dbReference type="GO" id="GO:0005634">
    <property type="term" value="C:nucleus"/>
    <property type="evidence" value="ECO:0007669"/>
    <property type="project" value="UniProtKB-SubCell"/>
</dbReference>
<dbReference type="InterPro" id="IPR039024">
    <property type="entry name" value="RTC4"/>
</dbReference>
<evidence type="ECO:0000256" key="7">
    <source>
        <dbReference type="ARBA" id="ARBA00023242"/>
    </source>
</evidence>
<organism evidence="10 11">
    <name type="scientific">Lentinus tigrinus ALCF2SS1-6</name>
    <dbReference type="NCBI Taxonomy" id="1328759"/>
    <lineage>
        <taxon>Eukaryota</taxon>
        <taxon>Fungi</taxon>
        <taxon>Dikarya</taxon>
        <taxon>Basidiomycota</taxon>
        <taxon>Agaricomycotina</taxon>
        <taxon>Agaricomycetes</taxon>
        <taxon>Polyporales</taxon>
        <taxon>Polyporaceae</taxon>
        <taxon>Lentinus</taxon>
    </lineage>
</organism>
<dbReference type="InterPro" id="IPR028094">
    <property type="entry name" value="RTC4_C"/>
</dbReference>
<reference evidence="10" key="1">
    <citation type="journal article" date="2018" name="Genome Biol. Evol.">
        <title>Genomics and development of Lentinus tigrinus, a white-rot wood-decaying mushroom with dimorphic fruiting bodies.</title>
        <authorList>
            <person name="Wu B."/>
            <person name="Xu Z."/>
            <person name="Knudson A."/>
            <person name="Carlson A."/>
            <person name="Chen N."/>
            <person name="Kovaka S."/>
            <person name="LaButti K."/>
            <person name="Lipzen A."/>
            <person name="Pennachio C."/>
            <person name="Riley R."/>
            <person name="Schakwitz W."/>
            <person name="Umezawa K."/>
            <person name="Ohm R.A."/>
            <person name="Grigoriev I.V."/>
            <person name="Nagy L.G."/>
            <person name="Gibbons J."/>
            <person name="Hibbett D."/>
        </authorList>
    </citation>
    <scope>NUCLEOTIDE SEQUENCE [LARGE SCALE GENOMIC DNA]</scope>
    <source>
        <strain evidence="10">ALCF2SS1-6</strain>
    </source>
</reference>
<dbReference type="Pfam" id="PF14474">
    <property type="entry name" value="RTC4"/>
    <property type="match status" value="1"/>
</dbReference>
<keyword evidence="6" id="KW-0963">Cytoplasm</keyword>
<feature type="compositionally biased region" description="Polar residues" evidence="8">
    <location>
        <begin position="23"/>
        <end position="51"/>
    </location>
</feature>
<evidence type="ECO:0000256" key="6">
    <source>
        <dbReference type="ARBA" id="ARBA00022490"/>
    </source>
</evidence>
<comment type="similarity">
    <text evidence="4">Belongs to the RTC4 family.</text>
</comment>